<evidence type="ECO:0000256" key="1">
    <source>
        <dbReference type="SAM" id="Phobius"/>
    </source>
</evidence>
<protein>
    <submittedName>
        <fullName evidence="2">Uncharacterized protein</fullName>
    </submittedName>
</protein>
<keyword evidence="1" id="KW-1133">Transmembrane helix</keyword>
<dbReference type="Proteomes" id="UP000008190">
    <property type="component" value="Chromosome"/>
</dbReference>
<dbReference type="KEGG" id="ncy:NOCYR_1824"/>
<gene>
    <name evidence="2" type="ordered locus">NOCYR_1824</name>
</gene>
<proteinExistence type="predicted"/>
<name>H6RC74_NOCCG</name>
<organism evidence="2 3">
    <name type="scientific">Nocardia cyriacigeorgica (strain GUH-2)</name>
    <dbReference type="NCBI Taxonomy" id="1127134"/>
    <lineage>
        <taxon>Bacteria</taxon>
        <taxon>Bacillati</taxon>
        <taxon>Actinomycetota</taxon>
        <taxon>Actinomycetes</taxon>
        <taxon>Mycobacteriales</taxon>
        <taxon>Nocardiaceae</taxon>
        <taxon>Nocardia</taxon>
    </lineage>
</organism>
<dbReference type="STRING" id="1127134.NOCYR_1824"/>
<dbReference type="AlphaFoldDB" id="H6RC74"/>
<accession>H6RC74</accession>
<keyword evidence="1" id="KW-0472">Membrane</keyword>
<feature type="transmembrane region" description="Helical" evidence="1">
    <location>
        <begin position="55"/>
        <end position="76"/>
    </location>
</feature>
<keyword evidence="1" id="KW-0812">Transmembrane</keyword>
<reference evidence="2 3" key="1">
    <citation type="journal article" date="2012" name="J. Bacteriol.">
        <title>Genome sequence of the human- and animal-pathogenic strain Nocardia cyriacigeorgica GUH-2.</title>
        <authorList>
            <person name="Zoropogui A."/>
            <person name="Pujic P."/>
            <person name="Normand P."/>
            <person name="Barbe V."/>
            <person name="Beaman B."/>
            <person name="Beaman L."/>
            <person name="Boiron P."/>
            <person name="Colinon C."/>
            <person name="Deredjian A."/>
            <person name="Graindorge A."/>
            <person name="Mangenot S."/>
            <person name="Nazaret S."/>
            <person name="Neto M."/>
            <person name="Petit S."/>
            <person name="Roche D."/>
            <person name="Vallenet D."/>
            <person name="Rodriguez-Nava V."/>
            <person name="Richard Y."/>
            <person name="Cournoyer B."/>
            <person name="Blaha D."/>
        </authorList>
    </citation>
    <scope>NUCLEOTIDE SEQUENCE [LARGE SCALE GENOMIC DNA]</scope>
    <source>
        <strain evidence="2 3">GUH-2</strain>
    </source>
</reference>
<evidence type="ECO:0000313" key="2">
    <source>
        <dbReference type="EMBL" id="CCF62610.1"/>
    </source>
</evidence>
<dbReference type="EMBL" id="FO082843">
    <property type="protein sequence ID" value="CCF62610.1"/>
    <property type="molecule type" value="Genomic_DNA"/>
</dbReference>
<feature type="transmembrane region" description="Helical" evidence="1">
    <location>
        <begin position="131"/>
        <end position="153"/>
    </location>
</feature>
<sequence>MSRRGELGDTVREPVIGFVVGLFLTVVGMFVPLFATDRGGDGRETYSLFALREEGISGVWLLFVVVAVLAVIAIAFPQRFATSAVGTCTMTLTFALVIGELILIAFGYAALVARLESTNDSRNWAPDHTDMLPGLVVPVLGLAVTTACVIAWWSRTVRAPM</sequence>
<dbReference type="HOGENOM" id="CLU_1641970_0_0_11"/>
<evidence type="ECO:0000313" key="3">
    <source>
        <dbReference type="Proteomes" id="UP000008190"/>
    </source>
</evidence>
<keyword evidence="3" id="KW-1185">Reference proteome</keyword>
<feature type="transmembrane region" description="Helical" evidence="1">
    <location>
        <begin position="88"/>
        <end position="111"/>
    </location>
</feature>
<feature type="transmembrane region" description="Helical" evidence="1">
    <location>
        <begin position="15"/>
        <end position="35"/>
    </location>
</feature>